<feature type="non-terminal residue" evidence="1">
    <location>
        <position position="51"/>
    </location>
</feature>
<reference evidence="1 2" key="1">
    <citation type="journal article" date="2013" name="Curr. Biol.">
        <title>Shared signatures of parasitism and phylogenomics unite Cryptomycota and microsporidia.</title>
        <authorList>
            <person name="James T.Y."/>
            <person name="Pelin A."/>
            <person name="Bonen L."/>
            <person name="Ahrendt S."/>
            <person name="Sain D."/>
            <person name="Corradi N."/>
            <person name="Stajich J.E."/>
        </authorList>
    </citation>
    <scope>NUCLEOTIDE SEQUENCE [LARGE SCALE GENOMIC DNA]</scope>
    <source>
        <strain evidence="1 2">CSF55</strain>
    </source>
</reference>
<accession>A0A075ANG9</accession>
<dbReference type="HOGENOM" id="CLU_3112170_0_0_1"/>
<dbReference type="Proteomes" id="UP000030755">
    <property type="component" value="Unassembled WGS sequence"/>
</dbReference>
<sequence>MCNRKYGYLKSFQDASPEDCVGKEVVDLNDLKDGHSPLSEVQWNSNGIDFK</sequence>
<proteinExistence type="predicted"/>
<evidence type="ECO:0000313" key="1">
    <source>
        <dbReference type="EMBL" id="EPZ31392.1"/>
    </source>
</evidence>
<protein>
    <submittedName>
        <fullName evidence="1">Uncharacterized protein</fullName>
    </submittedName>
</protein>
<organism evidence="1 2">
    <name type="scientific">Rozella allomycis (strain CSF55)</name>
    <dbReference type="NCBI Taxonomy" id="988480"/>
    <lineage>
        <taxon>Eukaryota</taxon>
        <taxon>Fungi</taxon>
        <taxon>Fungi incertae sedis</taxon>
        <taxon>Cryptomycota</taxon>
        <taxon>Cryptomycota incertae sedis</taxon>
        <taxon>Rozella</taxon>
    </lineage>
</organism>
<dbReference type="AlphaFoldDB" id="A0A075ANG9"/>
<dbReference type="EMBL" id="KE561237">
    <property type="protein sequence ID" value="EPZ31392.1"/>
    <property type="molecule type" value="Genomic_DNA"/>
</dbReference>
<name>A0A075ANG9_ROZAC</name>
<keyword evidence="2" id="KW-1185">Reference proteome</keyword>
<gene>
    <name evidence="1" type="ORF">O9G_006100</name>
</gene>
<evidence type="ECO:0000313" key="2">
    <source>
        <dbReference type="Proteomes" id="UP000030755"/>
    </source>
</evidence>